<dbReference type="InterPro" id="IPR011042">
    <property type="entry name" value="6-blade_b-propeller_TolB-like"/>
</dbReference>
<dbReference type="PANTHER" id="PTHR24104:SF25">
    <property type="entry name" value="PROTEIN LIN-41"/>
    <property type="match status" value="1"/>
</dbReference>
<feature type="transmembrane region" description="Helical" evidence="3">
    <location>
        <begin position="6"/>
        <end position="29"/>
    </location>
</feature>
<dbReference type="RefSeq" id="WP_066091822.1">
    <property type="nucleotide sequence ID" value="NZ_CP126114.1"/>
</dbReference>
<keyword evidence="3" id="KW-0472">Membrane</keyword>
<feature type="repeat" description="NHL" evidence="2">
    <location>
        <begin position="48"/>
        <end position="90"/>
    </location>
</feature>
<dbReference type="Pfam" id="PF01436">
    <property type="entry name" value="NHL"/>
    <property type="match status" value="1"/>
</dbReference>
<keyword evidence="5" id="KW-1185">Reference proteome</keyword>
<dbReference type="KEGG" id="nnv:QNH39_22835"/>
<keyword evidence="1" id="KW-0677">Repeat</keyword>
<protein>
    <submittedName>
        <fullName evidence="4">6-bladed beta-propeller</fullName>
    </submittedName>
</protein>
<gene>
    <name evidence="4" type="ORF">QNH39_22835</name>
</gene>
<evidence type="ECO:0000313" key="4">
    <source>
        <dbReference type="EMBL" id="WHY85419.1"/>
    </source>
</evidence>
<evidence type="ECO:0000256" key="3">
    <source>
        <dbReference type="SAM" id="Phobius"/>
    </source>
</evidence>
<dbReference type="InterPro" id="IPR001258">
    <property type="entry name" value="NHL_repeat"/>
</dbReference>
<evidence type="ECO:0000313" key="5">
    <source>
        <dbReference type="Proteomes" id="UP001178288"/>
    </source>
</evidence>
<organism evidence="4 5">
    <name type="scientific">Neobacillus novalis</name>
    <dbReference type="NCBI Taxonomy" id="220687"/>
    <lineage>
        <taxon>Bacteria</taxon>
        <taxon>Bacillati</taxon>
        <taxon>Bacillota</taxon>
        <taxon>Bacilli</taxon>
        <taxon>Bacillales</taxon>
        <taxon>Bacillaceae</taxon>
        <taxon>Neobacillus</taxon>
    </lineage>
</organism>
<dbReference type="SUPFAM" id="SSF63825">
    <property type="entry name" value="YWTD domain"/>
    <property type="match status" value="1"/>
</dbReference>
<evidence type="ECO:0000256" key="2">
    <source>
        <dbReference type="PROSITE-ProRule" id="PRU00504"/>
    </source>
</evidence>
<dbReference type="Gene3D" id="2.120.10.30">
    <property type="entry name" value="TolB, C-terminal domain"/>
    <property type="match status" value="2"/>
</dbReference>
<proteinExistence type="predicted"/>
<dbReference type="Proteomes" id="UP001178288">
    <property type="component" value="Chromosome"/>
</dbReference>
<keyword evidence="3" id="KW-0812">Transmembrane</keyword>
<evidence type="ECO:0000256" key="1">
    <source>
        <dbReference type="ARBA" id="ARBA00022737"/>
    </source>
</evidence>
<accession>A0AA95MNI1</accession>
<dbReference type="CDD" id="cd14963">
    <property type="entry name" value="NHL_like_5"/>
    <property type="match status" value="1"/>
</dbReference>
<dbReference type="PANTHER" id="PTHR24104">
    <property type="entry name" value="E3 UBIQUITIN-PROTEIN LIGASE NHLRC1-RELATED"/>
    <property type="match status" value="1"/>
</dbReference>
<dbReference type="GO" id="GO:0008270">
    <property type="term" value="F:zinc ion binding"/>
    <property type="evidence" value="ECO:0007669"/>
    <property type="project" value="UniProtKB-KW"/>
</dbReference>
<feature type="repeat" description="NHL" evidence="2">
    <location>
        <begin position="184"/>
        <end position="227"/>
    </location>
</feature>
<dbReference type="PROSITE" id="PS51125">
    <property type="entry name" value="NHL"/>
    <property type="match status" value="4"/>
</dbReference>
<dbReference type="AlphaFoldDB" id="A0AA95MNI1"/>
<feature type="repeat" description="NHL" evidence="2">
    <location>
        <begin position="246"/>
        <end position="276"/>
    </location>
</feature>
<name>A0AA95MNI1_9BACI</name>
<sequence>MKKTTVYIWMSTMVVLSAALFTGITFFDLGPTLKPIVAKANPVGGEPEFRQSFYGSFDVPLNKPMDVAKIGELIYVTDTNNNQVQVFDQSGNNVLKFGEAGKEKGQLQFPYGISGDKSENIYVADLYNGNISIFNNKGEFINYFPNQEKAIKSPGGLRIYGEKLYVTDIKENKLFVFNLEGKKLMEIGGAGQEEGKFIAPNAVAVDKDNHIYVTDSGNNRVQVFDKDGKFIRIINGSTDGKGEPIFVNPRGVGVDSKGTVYVVSNLSHNIYAYDKDGKEVRVLGGMGTDNGQLYLPNGLFIDERDAIFVTDTINQRISVFY</sequence>
<feature type="repeat" description="NHL" evidence="2">
    <location>
        <begin position="94"/>
        <end position="137"/>
    </location>
</feature>
<reference evidence="4" key="1">
    <citation type="submission" date="2023-05" db="EMBL/GenBank/DDBJ databases">
        <title>Comparative genomics of Bacillaceae isolates and their secondary metabolite potential.</title>
        <authorList>
            <person name="Song L."/>
            <person name="Nielsen L.J."/>
            <person name="Mohite O."/>
            <person name="Xu X."/>
            <person name="Weber T."/>
            <person name="Kovacs A.T."/>
        </authorList>
    </citation>
    <scope>NUCLEOTIDE SEQUENCE</scope>
    <source>
        <strain evidence="4">XLM17</strain>
    </source>
</reference>
<keyword evidence="3" id="KW-1133">Transmembrane helix</keyword>
<dbReference type="InterPro" id="IPR050952">
    <property type="entry name" value="TRIM-NHL_E3_ligases"/>
</dbReference>
<dbReference type="EMBL" id="CP126114">
    <property type="protein sequence ID" value="WHY85419.1"/>
    <property type="molecule type" value="Genomic_DNA"/>
</dbReference>